<keyword evidence="2 5" id="KW-0812">Transmembrane</keyword>
<dbReference type="EMBL" id="JAENIL010000025">
    <property type="protein sequence ID" value="MBK1878078.1"/>
    <property type="molecule type" value="Genomic_DNA"/>
</dbReference>
<evidence type="ECO:0000256" key="5">
    <source>
        <dbReference type="SAM" id="Phobius"/>
    </source>
</evidence>
<dbReference type="RefSeq" id="WP_200356291.1">
    <property type="nucleotide sequence ID" value="NZ_JAENIL010000025.1"/>
</dbReference>
<keyword evidence="7" id="KW-1185">Reference proteome</keyword>
<proteinExistence type="predicted"/>
<accession>A0A934VRX8</accession>
<feature type="transmembrane region" description="Helical" evidence="5">
    <location>
        <begin position="100"/>
        <end position="117"/>
    </location>
</feature>
<dbReference type="InterPro" id="IPR032808">
    <property type="entry name" value="DoxX"/>
</dbReference>
<evidence type="ECO:0000256" key="4">
    <source>
        <dbReference type="ARBA" id="ARBA00023136"/>
    </source>
</evidence>
<feature type="transmembrane region" description="Helical" evidence="5">
    <location>
        <begin position="9"/>
        <end position="29"/>
    </location>
</feature>
<gene>
    <name evidence="6" type="ORF">JIN87_14460</name>
</gene>
<name>A0A934VRX8_9BACT</name>
<dbReference type="AlphaFoldDB" id="A0A934VRX8"/>
<evidence type="ECO:0000256" key="2">
    <source>
        <dbReference type="ARBA" id="ARBA00022692"/>
    </source>
</evidence>
<dbReference type="Pfam" id="PF13564">
    <property type="entry name" value="DoxX_2"/>
    <property type="match status" value="1"/>
</dbReference>
<evidence type="ECO:0000256" key="3">
    <source>
        <dbReference type="ARBA" id="ARBA00022989"/>
    </source>
</evidence>
<protein>
    <submittedName>
        <fullName evidence="6">DoxX family protein</fullName>
    </submittedName>
</protein>
<organism evidence="6 7">
    <name type="scientific">Pelagicoccus mobilis</name>
    <dbReference type="NCBI Taxonomy" id="415221"/>
    <lineage>
        <taxon>Bacteria</taxon>
        <taxon>Pseudomonadati</taxon>
        <taxon>Verrucomicrobiota</taxon>
        <taxon>Opitutia</taxon>
        <taxon>Puniceicoccales</taxon>
        <taxon>Pelagicoccaceae</taxon>
        <taxon>Pelagicoccus</taxon>
    </lineage>
</organism>
<reference evidence="6" key="1">
    <citation type="submission" date="2021-01" db="EMBL/GenBank/DDBJ databases">
        <title>Modified the classification status of verrucomicrobia.</title>
        <authorList>
            <person name="Feng X."/>
        </authorList>
    </citation>
    <scope>NUCLEOTIDE SEQUENCE</scope>
    <source>
        <strain evidence="6">KCTC 13126</strain>
    </source>
</reference>
<evidence type="ECO:0000313" key="7">
    <source>
        <dbReference type="Proteomes" id="UP000617628"/>
    </source>
</evidence>
<feature type="transmembrane region" description="Helical" evidence="5">
    <location>
        <begin position="70"/>
        <end position="88"/>
    </location>
</feature>
<keyword evidence="4 5" id="KW-0472">Membrane</keyword>
<evidence type="ECO:0000313" key="6">
    <source>
        <dbReference type="EMBL" id="MBK1878078.1"/>
    </source>
</evidence>
<evidence type="ECO:0000256" key="1">
    <source>
        <dbReference type="ARBA" id="ARBA00004141"/>
    </source>
</evidence>
<comment type="subcellular location">
    <subcellularLocation>
        <location evidence="1">Membrane</location>
        <topology evidence="1">Multi-pass membrane protein</topology>
    </subcellularLocation>
</comment>
<sequence length="141" mass="15353">MTIPKLKIISWITQIVAVVIMGQTLFFKFSAHPESVQLFSELGMEPKGRLLIGALELVACILLLIPSSIVYGALLGACLMAGAVIGHITELGWEGPRGELGMLAIVTLICCGITIVIRHRELPLLKAIHSDTPTERGRRKR</sequence>
<dbReference type="GO" id="GO:0016020">
    <property type="term" value="C:membrane"/>
    <property type="evidence" value="ECO:0007669"/>
    <property type="project" value="UniProtKB-SubCell"/>
</dbReference>
<feature type="transmembrane region" description="Helical" evidence="5">
    <location>
        <begin position="49"/>
        <end position="65"/>
    </location>
</feature>
<dbReference type="Proteomes" id="UP000617628">
    <property type="component" value="Unassembled WGS sequence"/>
</dbReference>
<comment type="caution">
    <text evidence="6">The sequence shown here is derived from an EMBL/GenBank/DDBJ whole genome shotgun (WGS) entry which is preliminary data.</text>
</comment>
<keyword evidence="3 5" id="KW-1133">Transmembrane helix</keyword>